<dbReference type="Proteomes" id="UP001589797">
    <property type="component" value="Unassembled WGS sequence"/>
</dbReference>
<organism evidence="1 2">
    <name type="scientific">Fontibacter flavus</name>
    <dbReference type="NCBI Taxonomy" id="654838"/>
    <lineage>
        <taxon>Bacteria</taxon>
        <taxon>Pseudomonadati</taxon>
        <taxon>Bacteroidota</taxon>
        <taxon>Cytophagia</taxon>
        <taxon>Cytophagales</taxon>
        <taxon>Cyclobacteriaceae</taxon>
        <taxon>Fontibacter</taxon>
    </lineage>
</organism>
<reference evidence="1 2" key="1">
    <citation type="submission" date="2024-09" db="EMBL/GenBank/DDBJ databases">
        <authorList>
            <person name="Sun Q."/>
            <person name="Mori K."/>
        </authorList>
    </citation>
    <scope>NUCLEOTIDE SEQUENCE [LARGE SCALE GENOMIC DNA]</scope>
    <source>
        <strain evidence="1 2">CCM 7650</strain>
    </source>
</reference>
<dbReference type="InterPro" id="IPR009282">
    <property type="entry name" value="DUF937"/>
</dbReference>
<dbReference type="RefSeq" id="WP_382388964.1">
    <property type="nucleotide sequence ID" value="NZ_JBHLWI010000053.1"/>
</dbReference>
<sequence>MIQEILSKLSPELINGLTNQIGLDSTQAKNALDTTKDSLMGSLGKEIAGGNFDGILNMLNEGSSASNTPMFQKIIGSLSSSYMSKLGLSADKASMISSFILPKIISAISNSKSGNFNQTDLIGMLGKNLGDSLGEKAGNLLKGGLGNLFK</sequence>
<evidence type="ECO:0000313" key="2">
    <source>
        <dbReference type="Proteomes" id="UP001589797"/>
    </source>
</evidence>
<proteinExistence type="predicted"/>
<accession>A0ABV6FXW3</accession>
<comment type="caution">
    <text evidence="1">The sequence shown here is derived from an EMBL/GenBank/DDBJ whole genome shotgun (WGS) entry which is preliminary data.</text>
</comment>
<keyword evidence="2" id="KW-1185">Reference proteome</keyword>
<gene>
    <name evidence="1" type="ORF">ACFFIP_17150</name>
</gene>
<name>A0ABV6FXW3_9BACT</name>
<protein>
    <submittedName>
        <fullName evidence="1">DUF937 domain-containing protein</fullName>
    </submittedName>
</protein>
<dbReference type="EMBL" id="JBHLWI010000053">
    <property type="protein sequence ID" value="MFC0264417.1"/>
    <property type="molecule type" value="Genomic_DNA"/>
</dbReference>
<dbReference type="Pfam" id="PF06078">
    <property type="entry name" value="DUF937"/>
    <property type="match status" value="2"/>
</dbReference>
<evidence type="ECO:0000313" key="1">
    <source>
        <dbReference type="EMBL" id="MFC0264417.1"/>
    </source>
</evidence>